<feature type="non-terminal residue" evidence="5">
    <location>
        <position position="1"/>
    </location>
</feature>
<dbReference type="EMBL" id="RBNL01003923">
    <property type="protein sequence ID" value="RML42181.1"/>
    <property type="molecule type" value="Genomic_DNA"/>
</dbReference>
<dbReference type="PRINTS" id="PR00032">
    <property type="entry name" value="HTHARAC"/>
</dbReference>
<evidence type="ECO:0000256" key="3">
    <source>
        <dbReference type="ARBA" id="ARBA00023163"/>
    </source>
</evidence>
<accession>A0A3M2VSI4</accession>
<gene>
    <name evidence="5" type="ORF">APX70_01245</name>
</gene>
<protein>
    <submittedName>
        <fullName evidence="5">Transcriptional regulator, AraC protein</fullName>
    </submittedName>
</protein>
<dbReference type="InterPro" id="IPR018060">
    <property type="entry name" value="HTH_AraC"/>
</dbReference>
<proteinExistence type="predicted"/>
<dbReference type="PANTHER" id="PTHR43280:SF27">
    <property type="entry name" value="TRANSCRIPTIONAL REGULATOR MTLR"/>
    <property type="match status" value="1"/>
</dbReference>
<dbReference type="InterPro" id="IPR020449">
    <property type="entry name" value="Tscrpt_reg_AraC-type_HTH"/>
</dbReference>
<organism evidence="5 6">
    <name type="scientific">Pseudomonas syringae pv. maculicola</name>
    <dbReference type="NCBI Taxonomy" id="59511"/>
    <lineage>
        <taxon>Bacteria</taxon>
        <taxon>Pseudomonadati</taxon>
        <taxon>Pseudomonadota</taxon>
        <taxon>Gammaproteobacteria</taxon>
        <taxon>Pseudomonadales</taxon>
        <taxon>Pseudomonadaceae</taxon>
        <taxon>Pseudomonas</taxon>
    </lineage>
</organism>
<dbReference type="AlphaFoldDB" id="A0A3M2VSI4"/>
<feature type="domain" description="HTH araC/xylS-type" evidence="4">
    <location>
        <begin position="1"/>
        <end position="47"/>
    </location>
</feature>
<keyword evidence="3" id="KW-0804">Transcription</keyword>
<dbReference type="PANTHER" id="PTHR43280">
    <property type="entry name" value="ARAC-FAMILY TRANSCRIPTIONAL REGULATOR"/>
    <property type="match status" value="1"/>
</dbReference>
<name>A0A3M2VSI4_PSEYM</name>
<sequence>QRACRLLLQSEMSVSDICFEVGYANLSNFNRHFRVEMQQTPSEYRRAAALV</sequence>
<evidence type="ECO:0000313" key="6">
    <source>
        <dbReference type="Proteomes" id="UP000282378"/>
    </source>
</evidence>
<dbReference type="SUPFAM" id="SSF46689">
    <property type="entry name" value="Homeodomain-like"/>
    <property type="match status" value="1"/>
</dbReference>
<dbReference type="Proteomes" id="UP000282378">
    <property type="component" value="Unassembled WGS sequence"/>
</dbReference>
<evidence type="ECO:0000259" key="4">
    <source>
        <dbReference type="PROSITE" id="PS01124"/>
    </source>
</evidence>
<keyword evidence="1" id="KW-0805">Transcription regulation</keyword>
<comment type="caution">
    <text evidence="5">The sequence shown here is derived from an EMBL/GenBank/DDBJ whole genome shotgun (WGS) entry which is preliminary data.</text>
</comment>
<dbReference type="InterPro" id="IPR009057">
    <property type="entry name" value="Homeodomain-like_sf"/>
</dbReference>
<evidence type="ECO:0000256" key="1">
    <source>
        <dbReference type="ARBA" id="ARBA00023015"/>
    </source>
</evidence>
<keyword evidence="2" id="KW-0238">DNA-binding</keyword>
<dbReference type="PROSITE" id="PS01124">
    <property type="entry name" value="HTH_ARAC_FAMILY_2"/>
    <property type="match status" value="1"/>
</dbReference>
<dbReference type="GO" id="GO:0043565">
    <property type="term" value="F:sequence-specific DNA binding"/>
    <property type="evidence" value="ECO:0007669"/>
    <property type="project" value="InterPro"/>
</dbReference>
<reference evidence="5 6" key="1">
    <citation type="submission" date="2018-08" db="EMBL/GenBank/DDBJ databases">
        <title>Recombination of ecologically and evolutionarily significant loci maintains genetic cohesion in the Pseudomonas syringae species complex.</title>
        <authorList>
            <person name="Dillon M."/>
            <person name="Thakur S."/>
            <person name="Almeida R.N.D."/>
            <person name="Weir B.S."/>
            <person name="Guttman D.S."/>
        </authorList>
    </citation>
    <scope>NUCLEOTIDE SEQUENCE [LARGE SCALE GENOMIC DNA]</scope>
    <source>
        <strain evidence="5 6">88_10</strain>
    </source>
</reference>
<dbReference type="Pfam" id="PF12833">
    <property type="entry name" value="HTH_18"/>
    <property type="match status" value="1"/>
</dbReference>
<dbReference type="GO" id="GO:0003700">
    <property type="term" value="F:DNA-binding transcription factor activity"/>
    <property type="evidence" value="ECO:0007669"/>
    <property type="project" value="InterPro"/>
</dbReference>
<evidence type="ECO:0000256" key="2">
    <source>
        <dbReference type="ARBA" id="ARBA00023125"/>
    </source>
</evidence>
<evidence type="ECO:0000313" key="5">
    <source>
        <dbReference type="EMBL" id="RML42181.1"/>
    </source>
</evidence>
<dbReference type="Gene3D" id="1.10.10.60">
    <property type="entry name" value="Homeodomain-like"/>
    <property type="match status" value="1"/>
</dbReference>